<dbReference type="AlphaFoldDB" id="A0AAD9IQN5"/>
<comment type="caution">
    <text evidence="2">The sequence shown here is derived from an EMBL/GenBank/DDBJ whole genome shotgun (WGS) entry which is preliminary data.</text>
</comment>
<dbReference type="EMBL" id="JAODUP010002237">
    <property type="protein sequence ID" value="KAK2138904.1"/>
    <property type="molecule type" value="Genomic_DNA"/>
</dbReference>
<dbReference type="Proteomes" id="UP001208570">
    <property type="component" value="Unassembled WGS sequence"/>
</dbReference>
<dbReference type="PANTHER" id="PTHR33604">
    <property type="entry name" value="OSJNBA0004B13.7 PROTEIN"/>
    <property type="match status" value="1"/>
</dbReference>
<evidence type="ECO:0000313" key="2">
    <source>
        <dbReference type="EMBL" id="KAK2138904.1"/>
    </source>
</evidence>
<keyword evidence="3" id="KW-1185">Reference proteome</keyword>
<protein>
    <submittedName>
        <fullName evidence="2">Uncharacterized protein</fullName>
    </submittedName>
</protein>
<dbReference type="PANTHER" id="PTHR33604:SF3">
    <property type="entry name" value="OSJNBA0004B13.7 PROTEIN"/>
    <property type="match status" value="1"/>
</dbReference>
<gene>
    <name evidence="2" type="ORF">LSH36_2237g00004</name>
</gene>
<organism evidence="2 3">
    <name type="scientific">Paralvinella palmiformis</name>
    <dbReference type="NCBI Taxonomy" id="53620"/>
    <lineage>
        <taxon>Eukaryota</taxon>
        <taxon>Metazoa</taxon>
        <taxon>Spiralia</taxon>
        <taxon>Lophotrochozoa</taxon>
        <taxon>Annelida</taxon>
        <taxon>Polychaeta</taxon>
        <taxon>Sedentaria</taxon>
        <taxon>Canalipalpata</taxon>
        <taxon>Terebellida</taxon>
        <taxon>Terebelliformia</taxon>
        <taxon>Alvinellidae</taxon>
        <taxon>Paralvinella</taxon>
    </lineage>
</organism>
<name>A0AAD9IQN5_9ANNE</name>
<evidence type="ECO:0000256" key="1">
    <source>
        <dbReference type="SAM" id="MobiDB-lite"/>
    </source>
</evidence>
<evidence type="ECO:0000313" key="3">
    <source>
        <dbReference type="Proteomes" id="UP001208570"/>
    </source>
</evidence>
<dbReference type="InterPro" id="IPR029044">
    <property type="entry name" value="Nucleotide-diphossugar_trans"/>
</dbReference>
<feature type="region of interest" description="Disordered" evidence="1">
    <location>
        <begin position="395"/>
        <end position="455"/>
    </location>
</feature>
<accession>A0AAD9IQN5</accession>
<sequence>MISKIIYVRTVKIFRRYKRRIAASILTFVVWLTIWSQERFRPNTNIPAHIDVTHPKPVLKTNREFVLRNAINNVRLKDDYSSLYHVYDDTVDLRLIVMTFNRPDSLNKTLHSLQDFVTDGRRVSLEIWIDKPINSSRVNFETLRVAENFRWTNGIANVWIHSRHVGLVGQWLYTWRPGLRTGVVKDRELALFIEDDIDVSKFGYRWLRAVRAKYSGRNDIACYTLQNDNAIGSYGKFARKEINKPYNSPVFFHRLPGSWAMSPDPEKWYQFQDWFETKHANSAFHPYVKLAALQTSWYKIFEKQKRQNSMWTMWYIYYMNEQKQICGYANLPAYTNRTGTSLASNRREPGLHFTKYLQHKHNILKLLTSWSEEYVNFPDTPPVFDFGGSIVRQKASSSGGGGGGSSSSSSSSSGGGGGGSSSSSSSSSGGGGGERDVVPIGEYEGDGGTNDVSADVNHGIQTLEGLKDTSQDRYVTLFLQRQSDGEATLQAKKIINDLHCLGNSIVNKAPSKDLDRIFHGQAECDDSIIANDDGDDFQSLVKELIEAVSRLISLEKEVITMKRASPLVTQSPPFITDDETHISDHRTVGPIVASTIANMAVANGTTSSEDD</sequence>
<proteinExistence type="predicted"/>
<reference evidence="2" key="1">
    <citation type="journal article" date="2023" name="Mol. Biol. Evol.">
        <title>Third-Generation Sequencing Reveals the Adaptive Role of the Epigenome in Three Deep-Sea Polychaetes.</title>
        <authorList>
            <person name="Perez M."/>
            <person name="Aroh O."/>
            <person name="Sun Y."/>
            <person name="Lan Y."/>
            <person name="Juniper S.K."/>
            <person name="Young C.R."/>
            <person name="Angers B."/>
            <person name="Qian P.Y."/>
        </authorList>
    </citation>
    <scope>NUCLEOTIDE SEQUENCE</scope>
    <source>
        <strain evidence="2">P08H-3</strain>
    </source>
</reference>
<dbReference type="Gene3D" id="3.90.550.10">
    <property type="entry name" value="Spore Coat Polysaccharide Biosynthesis Protein SpsA, Chain A"/>
    <property type="match status" value="1"/>
</dbReference>